<comment type="caution">
    <text evidence="2">The sequence shown here is derived from an EMBL/GenBank/DDBJ whole genome shotgun (WGS) entry which is preliminary data.</text>
</comment>
<evidence type="ECO:0000313" key="3">
    <source>
        <dbReference type="Proteomes" id="UP000243975"/>
    </source>
</evidence>
<evidence type="ECO:0000313" key="2">
    <source>
        <dbReference type="EMBL" id="KVG91778.1"/>
    </source>
</evidence>
<feature type="region of interest" description="Disordered" evidence="1">
    <location>
        <begin position="186"/>
        <end position="205"/>
    </location>
</feature>
<proteinExistence type="predicted"/>
<protein>
    <submittedName>
        <fullName evidence="2">Uncharacterized protein</fullName>
    </submittedName>
</protein>
<feature type="compositionally biased region" description="Acidic residues" evidence="1">
    <location>
        <begin position="25"/>
        <end position="41"/>
    </location>
</feature>
<dbReference type="AlphaFoldDB" id="A0A103SQV6"/>
<organism evidence="2 3">
    <name type="scientific">Cynara cardunculus var. scolymus</name>
    <name type="common">Globe artichoke</name>
    <name type="synonym">Cynara scolymus</name>
    <dbReference type="NCBI Taxonomy" id="59895"/>
    <lineage>
        <taxon>Eukaryota</taxon>
        <taxon>Viridiplantae</taxon>
        <taxon>Streptophyta</taxon>
        <taxon>Embryophyta</taxon>
        <taxon>Tracheophyta</taxon>
        <taxon>Spermatophyta</taxon>
        <taxon>Magnoliopsida</taxon>
        <taxon>eudicotyledons</taxon>
        <taxon>Gunneridae</taxon>
        <taxon>Pentapetalae</taxon>
        <taxon>asterids</taxon>
        <taxon>campanulids</taxon>
        <taxon>Asterales</taxon>
        <taxon>Asteraceae</taxon>
        <taxon>Carduoideae</taxon>
        <taxon>Cardueae</taxon>
        <taxon>Carduinae</taxon>
        <taxon>Cynara</taxon>
    </lineage>
</organism>
<evidence type="ECO:0000256" key="1">
    <source>
        <dbReference type="SAM" id="MobiDB-lite"/>
    </source>
</evidence>
<dbReference type="EMBL" id="LEKV01007423">
    <property type="protein sequence ID" value="KVG91778.1"/>
    <property type="molecule type" value="Genomic_DNA"/>
</dbReference>
<reference evidence="2 3" key="1">
    <citation type="journal article" date="2016" name="Sci. Rep.">
        <title>The genome sequence of the outbreeding globe artichoke constructed de novo incorporating a phase-aware low-pass sequencing strategy of F1 progeny.</title>
        <authorList>
            <person name="Scaglione D."/>
            <person name="Reyes-Chin-Wo S."/>
            <person name="Acquadro A."/>
            <person name="Froenicke L."/>
            <person name="Portis E."/>
            <person name="Beitel C."/>
            <person name="Tirone M."/>
            <person name="Mauro R."/>
            <person name="Lo Monaco A."/>
            <person name="Mauromicale G."/>
            <person name="Faccioli P."/>
            <person name="Cattivelli L."/>
            <person name="Rieseberg L."/>
            <person name="Michelmore R."/>
            <person name="Lanteri S."/>
        </authorList>
    </citation>
    <scope>NUCLEOTIDE SEQUENCE [LARGE SCALE GENOMIC DNA]</scope>
    <source>
        <strain evidence="2">2C</strain>
    </source>
</reference>
<feature type="region of interest" description="Disordered" evidence="1">
    <location>
        <begin position="1"/>
        <end position="46"/>
    </location>
</feature>
<dbReference type="Gramene" id="KVG91778">
    <property type="protein sequence ID" value="KVG91778"/>
    <property type="gene ID" value="Ccrd_026107"/>
</dbReference>
<dbReference type="Proteomes" id="UP000243975">
    <property type="component" value="Unassembled WGS sequence"/>
</dbReference>
<feature type="compositionally biased region" description="Basic and acidic residues" evidence="1">
    <location>
        <begin position="191"/>
        <end position="201"/>
    </location>
</feature>
<feature type="non-terminal residue" evidence="2">
    <location>
        <position position="415"/>
    </location>
</feature>
<name>A0A103SQV6_CYNCS</name>
<sequence>MEDDRDYDDHFIPRDLGIGTHSLEDGDSVAEEDEDEKEDDTCGSQSLTDHLDKSVCLLLPEVLPFLRQHKIDITINNPAPAPAPIPWKKDCQSSPELGTGDATCTTDLLQLLSNGNPHNPLFPLYDDSEKSVQAAAARKISLDLTTETIVSQVQHPKVATRFSETLWEIRIETIVRVVDEGSSCWGNRNLPTEEKSEERSRTSRPVSCDNASGIWPEKSEFDKFKYFKPARLPNPAGICMKLNLFPARFRYSRFSRSNRSLESSIPPDIGSLLKSRTTTWPLELQLTPLQVQQSVVTFGFQDTSFVEAEELNWSFSGTKCFWEHTIETKIVIYSGKMQANLSLQETKNVVENVHSLLLHCQRTETNVVAEPYLTEKATKMQHQKKKTRVGNLKLKEHIPSTVVDSLCLNIFPLYG</sequence>
<keyword evidence="3" id="KW-1185">Reference proteome</keyword>
<accession>A0A103SQV6</accession>
<gene>
    <name evidence="2" type="ORF">Ccrd_026107</name>
</gene>